<gene>
    <name evidence="2" type="ORF">KVP40.0150</name>
</gene>
<reference evidence="2 3" key="1">
    <citation type="journal article" date="2003" name="J. Bacteriol.">
        <title>Complete genome sequence of the broad-host-range vibriophage KVP40: comparative genomics of a T4-related bacteriophage.</title>
        <authorList>
            <person name="Miller E."/>
            <person name="Heidelberg J."/>
            <person name="Eisen J."/>
            <person name="Nelson W."/>
            <person name="Durkin A."/>
            <person name="Ciecko A."/>
            <person name="Feldblyum T."/>
            <person name="White O."/>
            <person name="Paulsen I."/>
            <person name="Nierman W."/>
            <person name="Lee J."/>
            <person name="Szczypinski B."/>
            <person name="Fraser C."/>
        </authorList>
    </citation>
    <scope>NUCLEOTIDE SEQUENCE</scope>
    <source>
        <strain evidence="3">Isolate Vibrio parahaemolyticus/Japan/Matsuzaki /1991</strain>
    </source>
</reference>
<organism evidence="2 3">
    <name type="scientific">Vibrio phage KVP40 (isolate Vibrio parahaemolyticus/Japan/Matsuzaki/1991)</name>
    <name type="common">KVP40</name>
    <name type="synonym">Bacteriophage KVP40</name>
    <dbReference type="NCBI Taxonomy" id="75320"/>
    <lineage>
        <taxon>Viruses</taxon>
        <taxon>Duplodnaviria</taxon>
        <taxon>Heunggongvirae</taxon>
        <taxon>Uroviricota</taxon>
        <taxon>Caudoviricetes</taxon>
        <taxon>Pantevenvirales</taxon>
        <taxon>Straboviridae</taxon>
        <taxon>Schizotequatrovirus</taxon>
        <taxon>Schizotequatrovirus KVP40</taxon>
    </lineage>
</organism>
<keyword evidence="1" id="KW-0472">Membrane</keyword>
<proteinExistence type="predicted"/>
<keyword evidence="1" id="KW-0812">Transmembrane</keyword>
<dbReference type="EMBL" id="AY283928">
    <property type="protein sequence ID" value="AAQ64219.1"/>
    <property type="molecule type" value="Genomic_DNA"/>
</dbReference>
<keyword evidence="1" id="KW-1133">Transmembrane helix</keyword>
<keyword evidence="3" id="KW-1185">Reference proteome</keyword>
<name>Q6WI04_BPKVM</name>
<dbReference type="KEGG" id="vg:2545888"/>
<evidence type="ECO:0000313" key="3">
    <source>
        <dbReference type="Proteomes" id="UP000001785"/>
    </source>
</evidence>
<dbReference type="Proteomes" id="UP000001785">
    <property type="component" value="Segment"/>
</dbReference>
<feature type="transmembrane region" description="Helical" evidence="1">
    <location>
        <begin position="63"/>
        <end position="85"/>
    </location>
</feature>
<dbReference type="RefSeq" id="NP_899396.1">
    <property type="nucleotide sequence ID" value="NC_005083.2"/>
</dbReference>
<organismHost>
    <name type="scientific">Vibrio parahaemolyticus</name>
    <dbReference type="NCBI Taxonomy" id="670"/>
</organismHost>
<dbReference type="OrthoDB" id="33959at10239"/>
<sequence>MNRMELKTFDEFKNSDELKEATIGQWAKNSAAIGAAVGGFVGMASASIAAAPGTAGLSIALPLAAWAGISMGLNGLIGGVLFAGGQARKDFKELKKTMRKLNKYQSMPEDKITDKTVNVFTRDLNRALFLVRKLRGSLDSDVDIATSKGLLRSDIKQSDEYLMELEHIESELARILDVLSKNK</sequence>
<dbReference type="GeneID" id="2545888"/>
<accession>Q6WI04</accession>
<evidence type="ECO:0000313" key="2">
    <source>
        <dbReference type="EMBL" id="AAQ64219.1"/>
    </source>
</evidence>
<feature type="transmembrane region" description="Helical" evidence="1">
    <location>
        <begin position="31"/>
        <end position="51"/>
    </location>
</feature>
<protein>
    <submittedName>
        <fullName evidence="2">Uncharacterized protein</fullName>
    </submittedName>
</protein>
<evidence type="ECO:0000256" key="1">
    <source>
        <dbReference type="SAM" id="Phobius"/>
    </source>
</evidence>